<keyword evidence="1" id="KW-0472">Membrane</keyword>
<evidence type="ECO:0000313" key="2">
    <source>
        <dbReference type="EnsemblMetazoa" id="GAUT012147-PA"/>
    </source>
</evidence>
<dbReference type="AlphaFoldDB" id="A0A1A9UQJ9"/>
<evidence type="ECO:0000313" key="3">
    <source>
        <dbReference type="Proteomes" id="UP000078200"/>
    </source>
</evidence>
<keyword evidence="1" id="KW-0812">Transmembrane</keyword>
<keyword evidence="1" id="KW-1133">Transmembrane helix</keyword>
<evidence type="ECO:0000256" key="1">
    <source>
        <dbReference type="SAM" id="Phobius"/>
    </source>
</evidence>
<feature type="transmembrane region" description="Helical" evidence="1">
    <location>
        <begin position="31"/>
        <end position="51"/>
    </location>
</feature>
<keyword evidence="3" id="KW-1185">Reference proteome</keyword>
<proteinExistence type="predicted"/>
<dbReference type="Proteomes" id="UP000078200">
    <property type="component" value="Unassembled WGS sequence"/>
</dbReference>
<organism evidence="2 3">
    <name type="scientific">Glossina austeni</name>
    <name type="common">Savannah tsetse fly</name>
    <dbReference type="NCBI Taxonomy" id="7395"/>
    <lineage>
        <taxon>Eukaryota</taxon>
        <taxon>Metazoa</taxon>
        <taxon>Ecdysozoa</taxon>
        <taxon>Arthropoda</taxon>
        <taxon>Hexapoda</taxon>
        <taxon>Insecta</taxon>
        <taxon>Pterygota</taxon>
        <taxon>Neoptera</taxon>
        <taxon>Endopterygota</taxon>
        <taxon>Diptera</taxon>
        <taxon>Brachycera</taxon>
        <taxon>Muscomorpha</taxon>
        <taxon>Hippoboscoidea</taxon>
        <taxon>Glossinidae</taxon>
        <taxon>Glossina</taxon>
    </lineage>
</organism>
<reference evidence="2" key="1">
    <citation type="submission" date="2020-05" db="UniProtKB">
        <authorList>
            <consortium name="EnsemblMetazoa"/>
        </authorList>
    </citation>
    <scope>IDENTIFICATION</scope>
    <source>
        <strain evidence="2">TTRI</strain>
    </source>
</reference>
<protein>
    <submittedName>
        <fullName evidence="2">Uncharacterized protein</fullName>
    </submittedName>
</protein>
<sequence>MDLLNMLSNAIQYNLIGSLLKSSRAMVKRQFIFLVFGGIICYGFSGSVRLIKRDRYIARQEIATNDVTPYPLANDLKPEIQFGDVEPQDDRFIGDSHTYIINNDSKPDVVYGHPEITVVYGPSETDAKQSFQPSDVTFARHKAGQTRSTQSTRRLIYRQTTVPHLRLV</sequence>
<name>A0A1A9UQJ9_GLOAU</name>
<dbReference type="VEuPathDB" id="VectorBase:GAUT012147"/>
<accession>A0A1A9UQJ9</accession>
<dbReference type="EnsemblMetazoa" id="GAUT012147-RA">
    <property type="protein sequence ID" value="GAUT012147-PA"/>
    <property type="gene ID" value="GAUT012147"/>
</dbReference>